<dbReference type="Gene3D" id="3.20.20.80">
    <property type="entry name" value="Glycosidases"/>
    <property type="match status" value="1"/>
</dbReference>
<proteinExistence type="predicted"/>
<dbReference type="RefSeq" id="WP_129605326.1">
    <property type="nucleotide sequence ID" value="NZ_CP035544.1"/>
</dbReference>
<dbReference type="SUPFAM" id="SSF51445">
    <property type="entry name" value="(Trans)glycosidases"/>
    <property type="match status" value="1"/>
</dbReference>
<evidence type="ECO:0000256" key="15">
    <source>
        <dbReference type="ARBA" id="ARBA00043078"/>
    </source>
</evidence>
<dbReference type="PROSITE" id="PS51257">
    <property type="entry name" value="PROKAR_LIPOPROTEIN"/>
    <property type="match status" value="1"/>
</dbReference>
<sequence>MRSLIKYTLAILVLAMGVACKETKNNTESEQPQTVDNVTAKEILGNPDYLAISYGGYRTNTRDNQPTLDELKDDMKILHAMGVRIVRTYNVHLAQASNLLRAIEDMKKEDPEFEMYVMLGAWIDCKNAFTELEPDHNAESERNTKEIETAVKLANQYPEIVKVLAVGNEAMIRWATSYYVQPSVILKWVNHLQDLKKSGKLSKDLWITSSDDFASWGGGEDSYHTEDLEKLIKAVDYISMHTYPYHNTHYNPEFWRVPAEEAELSDMDKIDAAMARAVDFAKNQYKAVTDYMKSLGVNKPVHIGETGWATISDGHYGPKGSMATDEYKEAAYYQQMREWTNAEGISCFYFEAFDEPWKDAHNSKGSENHFGLIKVDGQAKYALWDLVDQGVFEGLTRNGNPITKTFDGNESEMMEEVLVPPPAD</sequence>
<evidence type="ECO:0000256" key="9">
    <source>
        <dbReference type="ARBA" id="ARBA00023180"/>
    </source>
</evidence>
<keyword evidence="5" id="KW-0964">Secreted</keyword>
<evidence type="ECO:0000256" key="11">
    <source>
        <dbReference type="ARBA" id="ARBA00023316"/>
    </source>
</evidence>
<dbReference type="InterPro" id="IPR017853">
    <property type="entry name" value="GH"/>
</dbReference>
<evidence type="ECO:0000256" key="13">
    <source>
        <dbReference type="ARBA" id="ARBA00037649"/>
    </source>
</evidence>
<dbReference type="Pfam" id="PF00332">
    <property type="entry name" value="Glyco_hydro_17"/>
    <property type="match status" value="1"/>
</dbReference>
<dbReference type="PANTHER" id="PTHR16631">
    <property type="entry name" value="GLUCAN 1,3-BETA-GLUCOSIDASE"/>
    <property type="match status" value="1"/>
</dbReference>
<dbReference type="KEGG" id="mur:EQY75_09435"/>
<keyword evidence="4" id="KW-0134">Cell wall</keyword>
<evidence type="ECO:0000256" key="12">
    <source>
        <dbReference type="ARBA" id="ARBA00023326"/>
    </source>
</evidence>
<evidence type="ECO:0000256" key="5">
    <source>
        <dbReference type="ARBA" id="ARBA00022525"/>
    </source>
</evidence>
<evidence type="ECO:0000256" key="3">
    <source>
        <dbReference type="ARBA" id="ARBA00022475"/>
    </source>
</evidence>
<dbReference type="OrthoDB" id="9806824at2"/>
<reference evidence="17 18" key="1">
    <citation type="submission" date="2019-01" db="EMBL/GenBank/DDBJ databases">
        <title>Muriicola soli sp. nov., isolated from soil.</title>
        <authorList>
            <person name="Kang H.J."/>
            <person name="Kim S.B."/>
        </authorList>
    </citation>
    <scope>NUCLEOTIDE SEQUENCE [LARGE SCALE GENOMIC DNA]</scope>
    <source>
        <strain evidence="17 18">MMS17-SY002</strain>
    </source>
</reference>
<dbReference type="PANTHER" id="PTHR16631:SF17">
    <property type="entry name" value="GLUCAN ENDO-1,3-BETA-GLUCOSIDASE BTGC"/>
    <property type="match status" value="1"/>
</dbReference>
<feature type="chain" id="PRO_5019130852" description="Endo-1,3-beta-glucanase btgC" evidence="16">
    <location>
        <begin position="22"/>
        <end position="424"/>
    </location>
</feature>
<evidence type="ECO:0000256" key="4">
    <source>
        <dbReference type="ARBA" id="ARBA00022512"/>
    </source>
</evidence>
<keyword evidence="6 16" id="KW-0732">Signal</keyword>
<evidence type="ECO:0000256" key="1">
    <source>
        <dbReference type="ARBA" id="ARBA00004191"/>
    </source>
</evidence>
<evidence type="ECO:0000313" key="17">
    <source>
        <dbReference type="EMBL" id="QBA64728.1"/>
    </source>
</evidence>
<evidence type="ECO:0000256" key="6">
    <source>
        <dbReference type="ARBA" id="ARBA00022729"/>
    </source>
</evidence>
<comment type="subcellular location">
    <subcellularLocation>
        <location evidence="2">Cell membrane</location>
    </subcellularLocation>
    <subcellularLocation>
        <location evidence="1">Secreted</location>
        <location evidence="1">Cell wall</location>
    </subcellularLocation>
</comment>
<keyword evidence="7 17" id="KW-0378">Hydrolase</keyword>
<dbReference type="Proteomes" id="UP000290889">
    <property type="component" value="Chromosome"/>
</dbReference>
<keyword evidence="11" id="KW-0961">Cell wall biogenesis/degradation</keyword>
<dbReference type="GO" id="GO:0042973">
    <property type="term" value="F:glucan endo-1,3-beta-D-glucosidase activity"/>
    <property type="evidence" value="ECO:0007669"/>
    <property type="project" value="TreeGrafter"/>
</dbReference>
<organism evidence="17 18">
    <name type="scientific">Muriicola soli</name>
    <dbReference type="NCBI Taxonomy" id="2507538"/>
    <lineage>
        <taxon>Bacteria</taxon>
        <taxon>Pseudomonadati</taxon>
        <taxon>Bacteroidota</taxon>
        <taxon>Flavobacteriia</taxon>
        <taxon>Flavobacteriales</taxon>
        <taxon>Flavobacteriaceae</taxon>
        <taxon>Muriicola</taxon>
    </lineage>
</organism>
<protein>
    <recommendedName>
        <fullName evidence="15">Endo-1,3-beta-glucanase btgC</fullName>
    </recommendedName>
    <alternativeName>
        <fullName evidence="14">Laminarinase btgC</fullName>
    </alternativeName>
</protein>
<dbReference type="GO" id="GO:0009986">
    <property type="term" value="C:cell surface"/>
    <property type="evidence" value="ECO:0007669"/>
    <property type="project" value="TreeGrafter"/>
</dbReference>
<name>A0A411EAP2_9FLAO</name>
<dbReference type="GO" id="GO:0071555">
    <property type="term" value="P:cell wall organization"/>
    <property type="evidence" value="ECO:0007669"/>
    <property type="project" value="UniProtKB-KW"/>
</dbReference>
<dbReference type="GO" id="GO:0005886">
    <property type="term" value="C:plasma membrane"/>
    <property type="evidence" value="ECO:0007669"/>
    <property type="project" value="UniProtKB-SubCell"/>
</dbReference>
<evidence type="ECO:0000256" key="10">
    <source>
        <dbReference type="ARBA" id="ARBA00023277"/>
    </source>
</evidence>
<evidence type="ECO:0000256" key="14">
    <source>
        <dbReference type="ARBA" id="ARBA00042373"/>
    </source>
</evidence>
<dbReference type="EMBL" id="CP035544">
    <property type="protein sequence ID" value="QBA64728.1"/>
    <property type="molecule type" value="Genomic_DNA"/>
</dbReference>
<evidence type="ECO:0000256" key="8">
    <source>
        <dbReference type="ARBA" id="ARBA00023136"/>
    </source>
</evidence>
<keyword evidence="18" id="KW-1185">Reference proteome</keyword>
<accession>A0A411EAP2</accession>
<feature type="signal peptide" evidence="16">
    <location>
        <begin position="1"/>
        <end position="21"/>
    </location>
</feature>
<evidence type="ECO:0000256" key="16">
    <source>
        <dbReference type="SAM" id="SignalP"/>
    </source>
</evidence>
<keyword evidence="10" id="KW-0119">Carbohydrate metabolism</keyword>
<keyword evidence="12" id="KW-0624">Polysaccharide degradation</keyword>
<dbReference type="AlphaFoldDB" id="A0A411EAP2"/>
<keyword evidence="9" id="KW-0325">Glycoprotein</keyword>
<dbReference type="InterPro" id="IPR050732">
    <property type="entry name" value="Beta-glucan_modifiers"/>
</dbReference>
<evidence type="ECO:0000256" key="7">
    <source>
        <dbReference type="ARBA" id="ARBA00022801"/>
    </source>
</evidence>
<keyword evidence="3" id="KW-1003">Cell membrane</keyword>
<dbReference type="GO" id="GO:0005576">
    <property type="term" value="C:extracellular region"/>
    <property type="evidence" value="ECO:0007669"/>
    <property type="project" value="TreeGrafter"/>
</dbReference>
<gene>
    <name evidence="17" type="ORF">EQY75_09435</name>
</gene>
<dbReference type="InterPro" id="IPR000490">
    <property type="entry name" value="Glyco_hydro_17"/>
</dbReference>
<evidence type="ECO:0000256" key="2">
    <source>
        <dbReference type="ARBA" id="ARBA00004236"/>
    </source>
</evidence>
<dbReference type="GO" id="GO:0000272">
    <property type="term" value="P:polysaccharide catabolic process"/>
    <property type="evidence" value="ECO:0007669"/>
    <property type="project" value="UniProtKB-KW"/>
</dbReference>
<comment type="function">
    <text evidence="13">Glucanases play a role in cell expansion during growth, in cell-cell fusion during mating, and in spore release during sporulation. This enzyme may be involved in beta-glucan degradation. Active on laminarin and lichenan.</text>
</comment>
<keyword evidence="8" id="KW-0472">Membrane</keyword>
<evidence type="ECO:0000313" key="18">
    <source>
        <dbReference type="Proteomes" id="UP000290889"/>
    </source>
</evidence>